<dbReference type="Proteomes" id="UP000438093">
    <property type="component" value="Unassembled WGS sequence"/>
</dbReference>
<dbReference type="SUPFAM" id="SSF56059">
    <property type="entry name" value="Glutathione synthetase ATP-binding domain-like"/>
    <property type="match status" value="1"/>
</dbReference>
<feature type="domain" description="Alpha-L-glutamate ligase-related protein ATP-grasp" evidence="1">
    <location>
        <begin position="153"/>
        <end position="355"/>
    </location>
</feature>
<protein>
    <recommendedName>
        <fullName evidence="1">Alpha-L-glutamate ligase-related protein ATP-grasp domain-containing protein</fullName>
    </recommendedName>
</protein>
<evidence type="ECO:0000313" key="2">
    <source>
        <dbReference type="EMBL" id="MRX84013.1"/>
    </source>
</evidence>
<gene>
    <name evidence="2" type="ORF">GJG86_16155</name>
</gene>
<dbReference type="EMBL" id="VTFY01000019">
    <property type="protein sequence ID" value="MRX84013.1"/>
    <property type="molecule type" value="Genomic_DNA"/>
</dbReference>
<reference evidence="3" key="1">
    <citation type="submission" date="2019-08" db="EMBL/GenBank/DDBJ databases">
        <title>Arthrobacter sp. nov., isolated from plateau pika and Tibetan wild ass.</title>
        <authorList>
            <person name="Ge Y."/>
        </authorList>
    </citation>
    <scope>NUCLEOTIDE SEQUENCE [LARGE SCALE GENOMIC DNA]</scope>
    <source>
        <strain evidence="3">HF-4214</strain>
    </source>
</reference>
<dbReference type="Pfam" id="PF14397">
    <property type="entry name" value="ATPgrasp_ST"/>
    <property type="match status" value="1"/>
</dbReference>
<name>A0A6N7RRJ8_9ACTN</name>
<accession>A0A6N7RRJ8</accession>
<keyword evidence="3" id="KW-1185">Reference proteome</keyword>
<organism evidence="2 3">
    <name type="scientific">Eggerthella guodeyinii</name>
    <dbReference type="NCBI Taxonomy" id="2690837"/>
    <lineage>
        <taxon>Bacteria</taxon>
        <taxon>Bacillati</taxon>
        <taxon>Actinomycetota</taxon>
        <taxon>Coriobacteriia</taxon>
        <taxon>Eggerthellales</taxon>
        <taxon>Eggerthellaceae</taxon>
        <taxon>Eggerthella</taxon>
    </lineage>
</organism>
<dbReference type="AlphaFoldDB" id="A0A6N7RRJ8"/>
<dbReference type="InterPro" id="IPR039523">
    <property type="entry name" value="RimK-rel_E_lig_ATP-grasp"/>
</dbReference>
<sequence length="361" mass="40360">MSHLNSPTKASLKKLVLRSGGFPARCAMLLRWRRERSEAESVNSIMQAFLPDGQKLGGYTAMRTRNRIRRDMLRHLITPDEYFLYDFELLSSRGKRMFVGDIERSFLCAKYYNNPAGQIFMDKMETYKAFSRYYKREVIAVCSSNDKEAFFSFAERHPSFIVKPNRASRGDGIYKETVEGDDADKERAFEKILKTGDGIVEELIEQAPEMAAFHPQSVNTVRYATFLDHGNVTTIASFVKLGRAGNVVDNGGAGGLLAAIDLETGIIISPGRTEFGEEHLIHPDSGIQILGAVIPEWDALKELARELATVLPEQKYVGWDLAFTNEGWVLVEGNSGGQFVGPQITLKKGVRPLISSTFGKM</sequence>
<comment type="caution">
    <text evidence="2">The sequence shown here is derived from an EMBL/GenBank/DDBJ whole genome shotgun (WGS) entry which is preliminary data.</text>
</comment>
<proteinExistence type="predicted"/>
<evidence type="ECO:0000313" key="3">
    <source>
        <dbReference type="Proteomes" id="UP000438093"/>
    </source>
</evidence>
<evidence type="ECO:0000259" key="1">
    <source>
        <dbReference type="Pfam" id="PF14397"/>
    </source>
</evidence>